<keyword evidence="3" id="KW-0067">ATP-binding</keyword>
<name>A0A9D9GLX5_9BACL</name>
<evidence type="ECO:0000259" key="2">
    <source>
        <dbReference type="Pfam" id="PF13635"/>
    </source>
</evidence>
<dbReference type="Pfam" id="PF13173">
    <property type="entry name" value="AAA_14"/>
    <property type="match status" value="1"/>
</dbReference>
<organism evidence="3 4">
    <name type="scientific">Candidatus Scatoplasma merdavium</name>
    <dbReference type="NCBI Taxonomy" id="2840932"/>
    <lineage>
        <taxon>Bacteria</taxon>
        <taxon>Bacillati</taxon>
        <taxon>Bacillota</taxon>
        <taxon>Bacilli</taxon>
        <taxon>Bacillales</taxon>
        <taxon>Candidatus Scatoplasma</taxon>
    </lineage>
</organism>
<reference evidence="3" key="2">
    <citation type="journal article" date="2021" name="PeerJ">
        <title>Extensive microbial diversity within the chicken gut microbiome revealed by metagenomics and culture.</title>
        <authorList>
            <person name="Gilroy R."/>
            <person name="Ravi A."/>
            <person name="Getino M."/>
            <person name="Pursley I."/>
            <person name="Horton D.L."/>
            <person name="Alikhan N.F."/>
            <person name="Baker D."/>
            <person name="Gharbi K."/>
            <person name="Hall N."/>
            <person name="Watson M."/>
            <person name="Adriaenssens E.M."/>
            <person name="Foster-Nyarko E."/>
            <person name="Jarju S."/>
            <person name="Secka A."/>
            <person name="Antonio M."/>
            <person name="Oren A."/>
            <person name="Chaudhuri R.R."/>
            <person name="La Ragione R."/>
            <person name="Hildebrand F."/>
            <person name="Pallen M.J."/>
        </authorList>
    </citation>
    <scope>NUCLEOTIDE SEQUENCE</scope>
    <source>
        <strain evidence="3">1748</strain>
    </source>
</reference>
<dbReference type="SUPFAM" id="SSF52540">
    <property type="entry name" value="P-loop containing nucleoside triphosphate hydrolases"/>
    <property type="match status" value="1"/>
</dbReference>
<dbReference type="PANTHER" id="PTHR33295">
    <property type="entry name" value="ATPASE"/>
    <property type="match status" value="1"/>
</dbReference>
<dbReference type="InterPro" id="IPR041682">
    <property type="entry name" value="AAA_14"/>
</dbReference>
<evidence type="ECO:0000313" key="4">
    <source>
        <dbReference type="Proteomes" id="UP000823629"/>
    </source>
</evidence>
<dbReference type="GO" id="GO:0005524">
    <property type="term" value="F:ATP binding"/>
    <property type="evidence" value="ECO:0007669"/>
    <property type="project" value="UniProtKB-KW"/>
</dbReference>
<accession>A0A9D9GLX5</accession>
<gene>
    <name evidence="3" type="ORF">IAC78_02760</name>
</gene>
<keyword evidence="3" id="KW-0547">Nucleotide-binding</keyword>
<feature type="domain" description="DUF4143" evidence="2">
    <location>
        <begin position="226"/>
        <end position="402"/>
    </location>
</feature>
<feature type="domain" description="AAA" evidence="1">
    <location>
        <begin position="20"/>
        <end position="154"/>
    </location>
</feature>
<dbReference type="InterPro" id="IPR027417">
    <property type="entry name" value="P-loop_NTPase"/>
</dbReference>
<comment type="caution">
    <text evidence="3">The sequence shown here is derived from an EMBL/GenBank/DDBJ whole genome shotgun (WGS) entry which is preliminary data.</text>
</comment>
<sequence length="449" mass="52518">MKRKIYQQLLDWKNNSQGKSALLIEGARRVGKSYIVEEFAKKEYETYLLIDFNIAPLEIKALFDNYLQDLDTFFLFLSTFYGKKLYPRKSLIIFDEVQMFPKARSTIKYLVQDGRYDYIETGSLLSFKENVKDILIPSEEIHLKMHPMDFEEFLWAMGNEVLFDFLRDCFTKHKPLGQTMHRKAMDLFRQYLLVGGMPQVVNEYIKTKDFSKAIEAQKLILNLYRADISKHAKTDKRKCERILDVLPSQLSKHEKRFNLSAIKKGARYRDYETAFYWLDDAMILNTAYNATMSSAALKLNLEASSFKCYMLDTGLLFALTLEMDTKLQVDLYQKILFGKLNLNEGMFLENIVAQILVANNHPLYFYSKSSNKAEDRMKIDFLISKNEVTSKHNICPIEVKSSPRYTLSSLNKFQIKFKNELSTPYVIHPSDLKEENGIVYLPFYMTPLL</sequence>
<protein>
    <submittedName>
        <fullName evidence="3">ATP-binding protein</fullName>
    </submittedName>
</protein>
<evidence type="ECO:0000259" key="1">
    <source>
        <dbReference type="Pfam" id="PF13173"/>
    </source>
</evidence>
<dbReference type="InterPro" id="IPR025420">
    <property type="entry name" value="DUF4143"/>
</dbReference>
<evidence type="ECO:0000313" key="3">
    <source>
        <dbReference type="EMBL" id="MBO8414382.1"/>
    </source>
</evidence>
<dbReference type="EMBL" id="JADING010000078">
    <property type="protein sequence ID" value="MBO8414382.1"/>
    <property type="molecule type" value="Genomic_DNA"/>
</dbReference>
<reference evidence="3" key="1">
    <citation type="submission" date="2020-10" db="EMBL/GenBank/DDBJ databases">
        <authorList>
            <person name="Gilroy R."/>
        </authorList>
    </citation>
    <scope>NUCLEOTIDE SEQUENCE</scope>
    <source>
        <strain evidence="3">1748</strain>
    </source>
</reference>
<proteinExistence type="predicted"/>
<dbReference type="Proteomes" id="UP000823629">
    <property type="component" value="Unassembled WGS sequence"/>
</dbReference>
<dbReference type="AlphaFoldDB" id="A0A9D9GLX5"/>
<dbReference type="Pfam" id="PF13635">
    <property type="entry name" value="DUF4143"/>
    <property type="match status" value="1"/>
</dbReference>
<dbReference type="PANTHER" id="PTHR33295:SF7">
    <property type="entry name" value="ATPASE"/>
    <property type="match status" value="1"/>
</dbReference>